<evidence type="ECO:0000256" key="1">
    <source>
        <dbReference type="SAM" id="MobiDB-lite"/>
    </source>
</evidence>
<accession>A0A345ILI3</accession>
<dbReference type="EMBL" id="CP031162">
    <property type="protein sequence ID" value="AXH00556.1"/>
    <property type="molecule type" value="Genomic_DNA"/>
</dbReference>
<protein>
    <submittedName>
        <fullName evidence="2">Uncharacterized protein</fullName>
    </submittedName>
</protein>
<dbReference type="Proteomes" id="UP000253744">
    <property type="component" value="Plasmid pDrdIV"/>
</dbReference>
<name>A0A345ILI3_9DEIO</name>
<dbReference type="KEGG" id="dwu:DVJ83_15350"/>
<geneLocation type="plasmid" evidence="3">
    <name>pdrdiv</name>
</geneLocation>
<keyword evidence="2" id="KW-0614">Plasmid</keyword>
<evidence type="ECO:0000313" key="2">
    <source>
        <dbReference type="EMBL" id="AXH00556.1"/>
    </source>
</evidence>
<organism evidence="2 3">
    <name type="scientific">Deinococcus wulumuqiensis</name>
    <dbReference type="NCBI Taxonomy" id="980427"/>
    <lineage>
        <taxon>Bacteria</taxon>
        <taxon>Thermotogati</taxon>
        <taxon>Deinococcota</taxon>
        <taxon>Deinococci</taxon>
        <taxon>Deinococcales</taxon>
        <taxon>Deinococcaceae</taxon>
        <taxon>Deinococcus</taxon>
    </lineage>
</organism>
<gene>
    <name evidence="2" type="ORF">DVJ83_15350</name>
</gene>
<reference evidence="2 3" key="1">
    <citation type="submission" date="2018-07" db="EMBL/GenBank/DDBJ databases">
        <title>Complete Genome and Methylome Analysis of Deinococcus wulumuqiensis NEB 479.</title>
        <authorList>
            <person name="Fomenkov A."/>
            <person name="Luyten Y."/>
            <person name="Vincze T."/>
            <person name="Anton B.P."/>
            <person name="Clark T."/>
            <person name="Roberts R.J."/>
            <person name="Morgan R.D."/>
        </authorList>
    </citation>
    <scope>NUCLEOTIDE SEQUENCE [LARGE SCALE GENOMIC DNA]</scope>
    <source>
        <strain evidence="2 3">NEB 479</strain>
        <plasmid evidence="3">Plasmid pdrdiv</plasmid>
    </source>
</reference>
<evidence type="ECO:0000313" key="3">
    <source>
        <dbReference type="Proteomes" id="UP000253744"/>
    </source>
</evidence>
<dbReference type="AlphaFoldDB" id="A0A345ILI3"/>
<feature type="compositionally biased region" description="Acidic residues" evidence="1">
    <location>
        <begin position="170"/>
        <end position="184"/>
    </location>
</feature>
<sequence length="184" mass="21125">MQLVVMPPKVEEVTMLLWSNLPPPNSREKWQLALDPDLPLTWRNYQLSKAPKGAAITWRLSEAARAHYRQRLARLITGRGGIPVPGQQPYQLPDETANAQVIKLAEHLKHYPGLSGIRADVFELAQHSTRLWKSTRPQMPYPVWPTMRYVRFGPPQTAPLSDLIHHQTEPEETDRDEAQEEVNE</sequence>
<proteinExistence type="predicted"/>
<feature type="region of interest" description="Disordered" evidence="1">
    <location>
        <begin position="155"/>
        <end position="184"/>
    </location>
</feature>